<keyword evidence="4" id="KW-0560">Oxidoreductase</keyword>
<reference evidence="7 8" key="1">
    <citation type="journal article" date="2020" name="bioRxiv">
        <title>Sequence and annotation of 42 cannabis genomes reveals extensive copy number variation in cannabinoid synthesis and pathogen resistance genes.</title>
        <authorList>
            <person name="Mckernan K.J."/>
            <person name="Helbert Y."/>
            <person name="Kane L.T."/>
            <person name="Ebling H."/>
            <person name="Zhang L."/>
            <person name="Liu B."/>
            <person name="Eaton Z."/>
            <person name="Mclaughlin S."/>
            <person name="Kingan S."/>
            <person name="Baybayan P."/>
            <person name="Concepcion G."/>
            <person name="Jordan M."/>
            <person name="Riva A."/>
            <person name="Barbazuk W."/>
            <person name="Harkins T."/>
        </authorList>
    </citation>
    <scope>NUCLEOTIDE SEQUENCE [LARGE SCALE GENOMIC DNA]</scope>
    <source>
        <strain evidence="8">cv. Jamaican Lion 4</strain>
        <tissue evidence="7">Leaf</tissue>
    </source>
</reference>
<organism evidence="7 8">
    <name type="scientific">Cannabis sativa</name>
    <name type="common">Hemp</name>
    <name type="synonym">Marijuana</name>
    <dbReference type="NCBI Taxonomy" id="3483"/>
    <lineage>
        <taxon>Eukaryota</taxon>
        <taxon>Viridiplantae</taxon>
        <taxon>Streptophyta</taxon>
        <taxon>Embryophyta</taxon>
        <taxon>Tracheophyta</taxon>
        <taxon>Spermatophyta</taxon>
        <taxon>Magnoliopsida</taxon>
        <taxon>eudicotyledons</taxon>
        <taxon>Gunneridae</taxon>
        <taxon>Pentapetalae</taxon>
        <taxon>rosids</taxon>
        <taxon>fabids</taxon>
        <taxon>Rosales</taxon>
        <taxon>Cannabaceae</taxon>
        <taxon>Cannabis</taxon>
    </lineage>
</organism>
<evidence type="ECO:0000256" key="5">
    <source>
        <dbReference type="ARBA" id="ARBA00023004"/>
    </source>
</evidence>
<comment type="caution">
    <text evidence="7">The sequence shown here is derived from an EMBL/GenBank/DDBJ whole genome shotgun (WGS) entry which is preliminary data.</text>
</comment>
<dbReference type="Pfam" id="PF03171">
    <property type="entry name" value="2OG-FeII_Oxy"/>
    <property type="match status" value="3"/>
</dbReference>
<proteinExistence type="inferred from homology"/>
<protein>
    <recommendedName>
        <fullName evidence="6">Fe2OG dioxygenase domain-containing protein</fullName>
    </recommendedName>
</protein>
<evidence type="ECO:0000313" key="7">
    <source>
        <dbReference type="EMBL" id="KAF4362599.1"/>
    </source>
</evidence>
<dbReference type="FunFam" id="2.60.120.330:FF:000001">
    <property type="entry name" value="Protein SRG1"/>
    <property type="match status" value="3"/>
</dbReference>
<gene>
    <name evidence="7" type="ORF">F8388_011426</name>
</gene>
<keyword evidence="2" id="KW-0479">Metal-binding</keyword>
<dbReference type="InterPro" id="IPR027443">
    <property type="entry name" value="IPNS-like_sf"/>
</dbReference>
<evidence type="ECO:0000256" key="2">
    <source>
        <dbReference type="ARBA" id="ARBA00022723"/>
    </source>
</evidence>
<dbReference type="GO" id="GO:0016491">
    <property type="term" value="F:oxidoreductase activity"/>
    <property type="evidence" value="ECO:0007669"/>
    <property type="project" value="UniProtKB-KW"/>
</dbReference>
<dbReference type="InterPro" id="IPR044861">
    <property type="entry name" value="IPNS-like_FE2OG_OXY"/>
</dbReference>
<dbReference type="PANTHER" id="PTHR47991">
    <property type="entry name" value="OXOGLUTARATE/IRON-DEPENDENT DIOXYGENASE"/>
    <property type="match status" value="1"/>
</dbReference>
<dbReference type="InterPro" id="IPR050295">
    <property type="entry name" value="Plant_2OG-oxidoreductases"/>
</dbReference>
<evidence type="ECO:0000313" key="8">
    <source>
        <dbReference type="Proteomes" id="UP000525078"/>
    </source>
</evidence>
<keyword evidence="5" id="KW-0408">Iron</keyword>
<dbReference type="Pfam" id="PF14226">
    <property type="entry name" value="DIOX_N"/>
    <property type="match status" value="2"/>
</dbReference>
<dbReference type="PROSITE" id="PS51471">
    <property type="entry name" value="FE2OG_OXY"/>
    <property type="match status" value="3"/>
</dbReference>
<dbReference type="EMBL" id="JAATIP010000182">
    <property type="protein sequence ID" value="KAF4362599.1"/>
    <property type="molecule type" value="Genomic_DNA"/>
</dbReference>
<feature type="domain" description="Fe2OG dioxygenase" evidence="6">
    <location>
        <begin position="179"/>
        <end position="279"/>
    </location>
</feature>
<dbReference type="InterPro" id="IPR005123">
    <property type="entry name" value="Oxoglu/Fe-dep_dioxygenase_dom"/>
</dbReference>
<name>A0A7J6EY49_CANSA</name>
<evidence type="ECO:0000256" key="4">
    <source>
        <dbReference type="ARBA" id="ARBA00023002"/>
    </source>
</evidence>
<dbReference type="GO" id="GO:0031418">
    <property type="term" value="F:L-ascorbic acid binding"/>
    <property type="evidence" value="ECO:0007669"/>
    <property type="project" value="UniProtKB-KW"/>
</dbReference>
<sequence length="905" mass="103319">METQDQKLLSVNYGGSLPIKCVQDLASKNQTEIPPRYLRPETELDPVSVIESLELPIIDMTKLIGDNQHQWHHDELAKLHLACKEWGFFQQPNDIEGYGQAYIQFEEQKKLDWGDVLFLRALPVSLRNMRYWPTQPISFRENLDKYSREVQKVALCVLKFMSRNLGLELDTLSSKFEDGRQAIRINFYPPCIQANKVMGLTPHSDATGLTLLLQVNDVQGLQINKNGKWILVKPVPGAFIVNIGDVIEIMSNGEYKSMEHRVVVNPMKQRLSIAAFHGPHAKDIIGPLQDLVTKSKAKYKTIITEDYLKLVFRKKLDEMETQDQELLSEGYGGSLPVENVQDLASNNHKEIPPRYLRPEAELNPVSVLQSLELPVIDMTKLIADNQHQWHNDELAKLHLACKDWGFFQLINHGVPEEIIDKMKIDIEEFFKLSLVKKNAYAQQPNDVEGYGQAYVHSEDQKLDWGDMLFLRTLPLSHRNMRCWPISFRESLDKYSREVQKVAVCVMKFMSRNLGLNSERLSSKFEDGTQGMRINYYPPCVEADKVIGLTPHSDATGLTMLLQVNDVQGLQIKKNGKWIVVKPVPGAFIVNIGDIIELSSVDYGGSLPVECVQDLASKNQTKIPPRYLRPEVELKPVSVLESFEFPVIDMTKLMIGDNQHQWHHDELAKLHLACKGWGFFQLINHGVSEEVIQKMKNDIEEFFKLPLVTKKAYAQQPNSIEGYGQAYVQSEHQKLDWGDMLFIRALPLSHRNMRCWPMQPISFRENLDNYSREVQKVAVCVMKFMSRNLGLNSETLASKFEDGTQGMRINYYPPCVEAHKVIGLTPHSDATGLTLLLQVNDVQGLQIKKNGKWIVVKPVPGNIGPLPDVVKKSKAMYKTISSEDYLRFIVNNKLDGKSRLDHLKLE</sequence>
<dbReference type="Gene3D" id="2.60.120.330">
    <property type="entry name" value="B-lactam Antibiotic, Isopenicillin N Synthase, Chain"/>
    <property type="match status" value="3"/>
</dbReference>
<evidence type="ECO:0000256" key="3">
    <source>
        <dbReference type="ARBA" id="ARBA00022896"/>
    </source>
</evidence>
<evidence type="ECO:0000256" key="1">
    <source>
        <dbReference type="ARBA" id="ARBA00008056"/>
    </source>
</evidence>
<evidence type="ECO:0000259" key="6">
    <source>
        <dbReference type="PROSITE" id="PS51471"/>
    </source>
</evidence>
<dbReference type="AlphaFoldDB" id="A0A7J6EY49"/>
<feature type="domain" description="Fe2OG dioxygenase" evidence="6">
    <location>
        <begin position="527"/>
        <end position="641"/>
    </location>
</feature>
<accession>A0A7J6EY49</accession>
<comment type="similarity">
    <text evidence="1">Belongs to the iron/ascorbate-dependent oxidoreductase family.</text>
</comment>
<dbReference type="GO" id="GO:0046872">
    <property type="term" value="F:metal ion binding"/>
    <property type="evidence" value="ECO:0007669"/>
    <property type="project" value="UniProtKB-KW"/>
</dbReference>
<dbReference type="InterPro" id="IPR026992">
    <property type="entry name" value="DIOX_N"/>
</dbReference>
<dbReference type="SUPFAM" id="SSF51197">
    <property type="entry name" value="Clavaminate synthase-like"/>
    <property type="match status" value="3"/>
</dbReference>
<dbReference type="Proteomes" id="UP000525078">
    <property type="component" value="Unassembled WGS sequence"/>
</dbReference>
<feature type="domain" description="Fe2OG dioxygenase" evidence="6">
    <location>
        <begin position="802"/>
        <end position="905"/>
    </location>
</feature>
<keyword evidence="3" id="KW-0847">Vitamin C</keyword>